<reference evidence="1 2" key="1">
    <citation type="journal article" date="2019" name="Sci. Rep.">
        <title>A high-quality genome of Eragrostis curvula grass provides insights into Poaceae evolution and supports new strategies to enhance forage quality.</title>
        <authorList>
            <person name="Carballo J."/>
            <person name="Santos B.A.C.M."/>
            <person name="Zappacosta D."/>
            <person name="Garbus I."/>
            <person name="Selva J.P."/>
            <person name="Gallo C.A."/>
            <person name="Diaz A."/>
            <person name="Albertini E."/>
            <person name="Caccamo M."/>
            <person name="Echenique V."/>
        </authorList>
    </citation>
    <scope>NUCLEOTIDE SEQUENCE [LARGE SCALE GENOMIC DNA]</scope>
    <source>
        <strain evidence="2">cv. Victoria</strain>
        <tissue evidence="1">Leaf</tissue>
    </source>
</reference>
<gene>
    <name evidence="1" type="ORF">EJB05_15775</name>
</gene>
<dbReference type="Gramene" id="TVU33958">
    <property type="protein sequence ID" value="TVU33958"/>
    <property type="gene ID" value="EJB05_15775"/>
</dbReference>
<proteinExistence type="predicted"/>
<evidence type="ECO:0000313" key="1">
    <source>
        <dbReference type="EMBL" id="TVU33958.1"/>
    </source>
</evidence>
<protein>
    <submittedName>
        <fullName evidence="1">Uncharacterized protein</fullName>
    </submittedName>
</protein>
<name>A0A5J9VE50_9POAL</name>
<keyword evidence="2" id="KW-1185">Reference proteome</keyword>
<comment type="caution">
    <text evidence="1">The sequence shown here is derived from an EMBL/GenBank/DDBJ whole genome shotgun (WGS) entry which is preliminary data.</text>
</comment>
<dbReference type="Proteomes" id="UP000324897">
    <property type="component" value="Unassembled WGS sequence"/>
</dbReference>
<dbReference type="EMBL" id="RWGY01000009">
    <property type="protein sequence ID" value="TVU33958.1"/>
    <property type="molecule type" value="Genomic_DNA"/>
</dbReference>
<organism evidence="1 2">
    <name type="scientific">Eragrostis curvula</name>
    <name type="common">weeping love grass</name>
    <dbReference type="NCBI Taxonomy" id="38414"/>
    <lineage>
        <taxon>Eukaryota</taxon>
        <taxon>Viridiplantae</taxon>
        <taxon>Streptophyta</taxon>
        <taxon>Embryophyta</taxon>
        <taxon>Tracheophyta</taxon>
        <taxon>Spermatophyta</taxon>
        <taxon>Magnoliopsida</taxon>
        <taxon>Liliopsida</taxon>
        <taxon>Poales</taxon>
        <taxon>Poaceae</taxon>
        <taxon>PACMAD clade</taxon>
        <taxon>Chloridoideae</taxon>
        <taxon>Eragrostideae</taxon>
        <taxon>Eragrostidinae</taxon>
        <taxon>Eragrostis</taxon>
    </lineage>
</organism>
<accession>A0A5J9VE50</accession>
<feature type="non-terminal residue" evidence="1">
    <location>
        <position position="1"/>
    </location>
</feature>
<sequence>IVPAFMFYCSGNCSILGNEMFQAYRNPRFNIRNFRIRVEVTKQNFRLLNQIMGIGHIRRMISALNE</sequence>
<evidence type="ECO:0000313" key="2">
    <source>
        <dbReference type="Proteomes" id="UP000324897"/>
    </source>
</evidence>
<dbReference type="AlphaFoldDB" id="A0A5J9VE50"/>